<feature type="region of interest" description="Disordered" evidence="1">
    <location>
        <begin position="365"/>
        <end position="403"/>
    </location>
</feature>
<reference evidence="2 3" key="1">
    <citation type="submission" date="2024-01" db="EMBL/GenBank/DDBJ databases">
        <title>The complete chloroplast genome sequence of Lithospermum erythrorhizon: insights into the phylogenetic relationship among Boraginaceae species and the maternal lineages of purple gromwells.</title>
        <authorList>
            <person name="Okada T."/>
            <person name="Watanabe K."/>
        </authorList>
    </citation>
    <scope>NUCLEOTIDE SEQUENCE [LARGE SCALE GENOMIC DNA]</scope>
</reference>
<keyword evidence="3" id="KW-1185">Reference proteome</keyword>
<proteinExistence type="predicted"/>
<dbReference type="PANTHER" id="PTHR36056">
    <property type="entry name" value="PROTEIN, PUTATIVE-RELATED"/>
    <property type="match status" value="1"/>
</dbReference>
<feature type="compositionally biased region" description="Basic and acidic residues" evidence="1">
    <location>
        <begin position="296"/>
        <end position="311"/>
    </location>
</feature>
<protein>
    <submittedName>
        <fullName evidence="2">Uncharacterized protein</fullName>
    </submittedName>
</protein>
<feature type="region of interest" description="Disordered" evidence="1">
    <location>
        <begin position="1"/>
        <end position="41"/>
    </location>
</feature>
<accession>A0AAV3PKG4</accession>
<feature type="compositionally biased region" description="Basic and acidic residues" evidence="1">
    <location>
        <begin position="168"/>
        <end position="192"/>
    </location>
</feature>
<dbReference type="AlphaFoldDB" id="A0AAV3PKG4"/>
<dbReference type="PANTHER" id="PTHR36056:SF1">
    <property type="entry name" value="PROTEIN, PUTATIVE-RELATED"/>
    <property type="match status" value="1"/>
</dbReference>
<feature type="compositionally biased region" description="Polar residues" evidence="1">
    <location>
        <begin position="212"/>
        <end position="224"/>
    </location>
</feature>
<dbReference type="InterPro" id="IPR040276">
    <property type="entry name" value="At4g26450-like"/>
</dbReference>
<evidence type="ECO:0000313" key="2">
    <source>
        <dbReference type="EMBL" id="GAA0150693.1"/>
    </source>
</evidence>
<feature type="compositionally biased region" description="Polar residues" evidence="1">
    <location>
        <begin position="193"/>
        <end position="203"/>
    </location>
</feature>
<feature type="region of interest" description="Disordered" evidence="1">
    <location>
        <begin position="472"/>
        <end position="495"/>
    </location>
</feature>
<feature type="compositionally biased region" description="Polar residues" evidence="1">
    <location>
        <begin position="385"/>
        <end position="403"/>
    </location>
</feature>
<dbReference type="Proteomes" id="UP001454036">
    <property type="component" value="Unassembled WGS sequence"/>
</dbReference>
<organism evidence="2 3">
    <name type="scientific">Lithospermum erythrorhizon</name>
    <name type="common">Purple gromwell</name>
    <name type="synonym">Lithospermum officinale var. erythrorhizon</name>
    <dbReference type="NCBI Taxonomy" id="34254"/>
    <lineage>
        <taxon>Eukaryota</taxon>
        <taxon>Viridiplantae</taxon>
        <taxon>Streptophyta</taxon>
        <taxon>Embryophyta</taxon>
        <taxon>Tracheophyta</taxon>
        <taxon>Spermatophyta</taxon>
        <taxon>Magnoliopsida</taxon>
        <taxon>eudicotyledons</taxon>
        <taxon>Gunneridae</taxon>
        <taxon>Pentapetalae</taxon>
        <taxon>asterids</taxon>
        <taxon>lamiids</taxon>
        <taxon>Boraginales</taxon>
        <taxon>Boraginaceae</taxon>
        <taxon>Boraginoideae</taxon>
        <taxon>Lithospermeae</taxon>
        <taxon>Lithospermum</taxon>
    </lineage>
</organism>
<name>A0AAV3PKG4_LITER</name>
<feature type="compositionally biased region" description="Basic and acidic residues" evidence="1">
    <location>
        <begin position="144"/>
        <end position="156"/>
    </location>
</feature>
<gene>
    <name evidence="2" type="ORF">LIER_09574</name>
</gene>
<sequence>MHARNRGLGNGYSRSNSMGADGISPRSRISPEGSMRGRGFYNSEYRNYNRGGFGRGQRRNFHSQHSPARKGDVFVEAGRLAVEYLVSKGILPPNALSGKWQNNGLKNQVGDFLNGRSTNGESMPLSADVRPSALSRFGNAGDQGPDKKKYFDDYKKRPGSFKSYGSESNKELERSGLWSDRPKDTLNMDGEGHTSSSSKNDNQVGKDGDSGMHNSPPSEATPKSDSMGAAESAIGKSTLTEVKNEIEDSILSHTEVSEQNSLRADEKPTIESCDSKISDVEGGEIRDESNNDYEQQGDKEGKSLEPCVDKDNEDIKLDSELLRLSRFANVPTKTRSSLTKSFPMGEVKGEPQLVEEKVKIEQEHISEVKDLNMSELPDKSREQAENASVHSSSTVDLSNPTLKSNNIGSYVKEESAANEEQGIASFNVQESGKGLTTFSDKPIIKQELEGNDTVPGLQRSVSMFENRGAKRTLEDNDSWDGTKKPREQISSFGFPSDGFHQMGKRHCSEEPMISSRGEGSDQKILRDMSLFPKGDIACIEFTEEKQLFPGSYKTCDLNLMEVSELSENQNNANSTIVLPHIRDSGKQEMPINIDLSMSNKNIASERFAKCGSNGKEIEVIDLENDSLHEDKVFNCSERRSDSVFTGLDNFHSNSHNNNEVTDAQDGYGLMISELLGNDIANCSAVPPDINSLHNDMDLHSGEGILGDDDSIYMPFGEIPISFLRAWEHHPSQDYGKPF</sequence>
<feature type="region of interest" description="Disordered" evidence="1">
    <location>
        <begin position="133"/>
        <end position="311"/>
    </location>
</feature>
<feature type="compositionally biased region" description="Basic and acidic residues" evidence="1">
    <location>
        <begin position="365"/>
        <end position="384"/>
    </location>
</feature>
<evidence type="ECO:0000256" key="1">
    <source>
        <dbReference type="SAM" id="MobiDB-lite"/>
    </source>
</evidence>
<feature type="compositionally biased region" description="Basic and acidic residues" evidence="1">
    <location>
        <begin position="472"/>
        <end position="487"/>
    </location>
</feature>
<feature type="compositionally biased region" description="Polar residues" evidence="1">
    <location>
        <begin position="251"/>
        <end position="262"/>
    </location>
</feature>
<feature type="compositionally biased region" description="Basic and acidic residues" evidence="1">
    <location>
        <begin position="263"/>
        <end position="289"/>
    </location>
</feature>
<dbReference type="EMBL" id="BAABME010001640">
    <property type="protein sequence ID" value="GAA0150693.1"/>
    <property type="molecule type" value="Genomic_DNA"/>
</dbReference>
<comment type="caution">
    <text evidence="2">The sequence shown here is derived from an EMBL/GenBank/DDBJ whole genome shotgun (WGS) entry which is preliminary data.</text>
</comment>
<evidence type="ECO:0000313" key="3">
    <source>
        <dbReference type="Proteomes" id="UP001454036"/>
    </source>
</evidence>